<dbReference type="GO" id="GO:0005634">
    <property type="term" value="C:nucleus"/>
    <property type="evidence" value="ECO:0007669"/>
    <property type="project" value="TreeGrafter"/>
</dbReference>
<dbReference type="PANTHER" id="PTHR46165:SF2">
    <property type="entry name" value="SET AND MYND DOMAIN-CONTAINING PROTEIN 4"/>
    <property type="match status" value="1"/>
</dbReference>
<proteinExistence type="predicted"/>
<dbReference type="RefSeq" id="XP_011502031.1">
    <property type="nucleotide sequence ID" value="XM_011503729.1"/>
</dbReference>
<evidence type="ECO:0000313" key="4">
    <source>
        <dbReference type="Proteomes" id="UP000695007"/>
    </source>
</evidence>
<dbReference type="InterPro" id="IPR011990">
    <property type="entry name" value="TPR-like_helical_dom_sf"/>
</dbReference>
<dbReference type="SUPFAM" id="SSF48452">
    <property type="entry name" value="TPR-like"/>
    <property type="match status" value="1"/>
</dbReference>
<keyword evidence="2" id="KW-0808">Transferase</keyword>
<evidence type="ECO:0000313" key="5">
    <source>
        <dbReference type="RefSeq" id="XP_011502031.1"/>
    </source>
</evidence>
<organism evidence="4 5">
    <name type="scientific">Ceratosolen solmsi marchali</name>
    <dbReference type="NCBI Taxonomy" id="326594"/>
    <lineage>
        <taxon>Eukaryota</taxon>
        <taxon>Metazoa</taxon>
        <taxon>Ecdysozoa</taxon>
        <taxon>Arthropoda</taxon>
        <taxon>Hexapoda</taxon>
        <taxon>Insecta</taxon>
        <taxon>Pterygota</taxon>
        <taxon>Neoptera</taxon>
        <taxon>Endopterygota</taxon>
        <taxon>Hymenoptera</taxon>
        <taxon>Apocrita</taxon>
        <taxon>Proctotrupomorpha</taxon>
        <taxon>Chalcidoidea</taxon>
        <taxon>Agaonidae</taxon>
        <taxon>Agaoninae</taxon>
        <taxon>Ceratosolen</taxon>
    </lineage>
</organism>
<evidence type="ECO:0000256" key="2">
    <source>
        <dbReference type="ARBA" id="ARBA00022679"/>
    </source>
</evidence>
<sequence>MIQNYITRSQNEKSIKIRSAGNSLFIKKKHERNDHELIWELYTLSIAIAEIDSEELACGYANRSAILKHFGKYKECMKDIDNALKITTSNALRVKLLCRKSRCSLILQNDKQRNFLEKKL</sequence>
<keyword evidence="4" id="KW-1185">Reference proteome</keyword>
<dbReference type="Proteomes" id="UP000695007">
    <property type="component" value="Unplaced"/>
</dbReference>
<dbReference type="GO" id="GO:0005737">
    <property type="term" value="C:cytoplasm"/>
    <property type="evidence" value="ECO:0007669"/>
    <property type="project" value="TreeGrafter"/>
</dbReference>
<keyword evidence="1" id="KW-0489">Methyltransferase</keyword>
<dbReference type="PANTHER" id="PTHR46165">
    <property type="entry name" value="SET AND MYND DOMAIN-CONTAINING PROTEIN 4"/>
    <property type="match status" value="1"/>
</dbReference>
<protein>
    <submittedName>
        <fullName evidence="5">SET and MYND domain-containing protein 4-like</fullName>
    </submittedName>
</protein>
<evidence type="ECO:0000256" key="3">
    <source>
        <dbReference type="ARBA" id="ARBA00022691"/>
    </source>
</evidence>
<dbReference type="AlphaFoldDB" id="A0AAJ6YPV5"/>
<name>A0AAJ6YPV5_9HYME</name>
<dbReference type="GO" id="GO:0042826">
    <property type="term" value="F:histone deacetylase binding"/>
    <property type="evidence" value="ECO:0007669"/>
    <property type="project" value="TreeGrafter"/>
</dbReference>
<dbReference type="GO" id="GO:0032259">
    <property type="term" value="P:methylation"/>
    <property type="evidence" value="ECO:0007669"/>
    <property type="project" value="UniProtKB-KW"/>
</dbReference>
<evidence type="ECO:0000256" key="1">
    <source>
        <dbReference type="ARBA" id="ARBA00022603"/>
    </source>
</evidence>
<gene>
    <name evidence="5" type="primary">LOC105365533</name>
</gene>
<accession>A0AAJ6YPV5</accession>
<dbReference type="KEGG" id="csol:105365533"/>
<dbReference type="GeneID" id="105365533"/>
<dbReference type="InterPro" id="IPR052097">
    <property type="entry name" value="SET-MYND_domain_protein"/>
</dbReference>
<keyword evidence="3" id="KW-0949">S-adenosyl-L-methionine</keyword>
<dbReference type="GO" id="GO:0008168">
    <property type="term" value="F:methyltransferase activity"/>
    <property type="evidence" value="ECO:0007669"/>
    <property type="project" value="UniProtKB-KW"/>
</dbReference>
<reference evidence="5" key="1">
    <citation type="submission" date="2025-08" db="UniProtKB">
        <authorList>
            <consortium name="RefSeq"/>
        </authorList>
    </citation>
    <scope>IDENTIFICATION</scope>
</reference>
<dbReference type="Gene3D" id="1.25.40.10">
    <property type="entry name" value="Tetratricopeptide repeat domain"/>
    <property type="match status" value="1"/>
</dbReference>